<protein>
    <submittedName>
        <fullName evidence="2">M56 family peptidase</fullName>
    </submittedName>
</protein>
<dbReference type="PANTHER" id="PTHR34978">
    <property type="entry name" value="POSSIBLE SENSOR-TRANSDUCER PROTEIN BLAR"/>
    <property type="match status" value="1"/>
</dbReference>
<dbReference type="PANTHER" id="PTHR34978:SF3">
    <property type="entry name" value="SLR0241 PROTEIN"/>
    <property type="match status" value="1"/>
</dbReference>
<comment type="caution">
    <text evidence="2">The sequence shown here is derived from an EMBL/GenBank/DDBJ whole genome shotgun (WGS) entry which is preliminary data.</text>
</comment>
<evidence type="ECO:0000259" key="1">
    <source>
        <dbReference type="Pfam" id="PF05569"/>
    </source>
</evidence>
<sequence length="136" mass="14655">MVTTALLAELKQTELAAVLRHEAEHARRRDPLRLLVSQVAHAWTYFLPLARHLRRHVALGAELAADRAAIRHHGRRPVAAALVQLTVDVPSPGPAFGAGPTLTARVRQLETGTEPPAPRIGQRDRALTAAATVALA</sequence>
<name>A0A420EEP7_9ACTN</name>
<dbReference type="Pfam" id="PF05569">
    <property type="entry name" value="Peptidase_M56"/>
    <property type="match status" value="1"/>
</dbReference>
<accession>A0A420EEP7</accession>
<gene>
    <name evidence="2" type="ORF">D7I43_32005</name>
</gene>
<dbReference type="Proteomes" id="UP000285744">
    <property type="component" value="Unassembled WGS sequence"/>
</dbReference>
<evidence type="ECO:0000313" key="2">
    <source>
        <dbReference type="EMBL" id="RKF19159.1"/>
    </source>
</evidence>
<dbReference type="CDD" id="cd07326">
    <property type="entry name" value="M56_BlaR1_MecR1_like"/>
    <property type="match status" value="1"/>
</dbReference>
<feature type="domain" description="Peptidase M56" evidence="1">
    <location>
        <begin position="4"/>
        <end position="101"/>
    </location>
</feature>
<dbReference type="InterPro" id="IPR052173">
    <property type="entry name" value="Beta-lactam_resp_regulator"/>
</dbReference>
<dbReference type="AlphaFoldDB" id="A0A420EEP7"/>
<organism evidence="2 3">
    <name type="scientific">Micromonospora globbae</name>
    <dbReference type="NCBI Taxonomy" id="1894969"/>
    <lineage>
        <taxon>Bacteria</taxon>
        <taxon>Bacillati</taxon>
        <taxon>Actinomycetota</taxon>
        <taxon>Actinomycetes</taxon>
        <taxon>Micromonosporales</taxon>
        <taxon>Micromonosporaceae</taxon>
        <taxon>Micromonospora</taxon>
    </lineage>
</organism>
<dbReference type="Gene3D" id="3.30.2010.10">
    <property type="entry name" value="Metalloproteases ('zincins'), catalytic domain"/>
    <property type="match status" value="1"/>
</dbReference>
<reference evidence="2 3" key="1">
    <citation type="journal article" date="2018" name="Int. J. Syst. Evol. Microbiol.">
        <title>Micromonospora globbae sp. nov., an endophytic actinomycete isolated from roots of Globba winitii C. H. Wright.</title>
        <authorList>
            <person name="Kuncharoen N."/>
            <person name="Pittayakhajonwut P."/>
            <person name="Tanasupawat S."/>
        </authorList>
    </citation>
    <scope>NUCLEOTIDE SEQUENCE [LARGE SCALE GENOMIC DNA]</scope>
    <source>
        <strain evidence="2 3">WPS1-2</strain>
    </source>
</reference>
<dbReference type="EMBL" id="RAQQ01000064">
    <property type="protein sequence ID" value="RKF19159.1"/>
    <property type="molecule type" value="Genomic_DNA"/>
</dbReference>
<dbReference type="InterPro" id="IPR008756">
    <property type="entry name" value="Peptidase_M56"/>
</dbReference>
<dbReference type="OrthoDB" id="3612718at2"/>
<proteinExistence type="predicted"/>
<evidence type="ECO:0000313" key="3">
    <source>
        <dbReference type="Proteomes" id="UP000285744"/>
    </source>
</evidence>